<evidence type="ECO:0000313" key="4">
    <source>
        <dbReference type="RefSeq" id="XP_011498138.1"/>
    </source>
</evidence>
<evidence type="ECO:0000256" key="2">
    <source>
        <dbReference type="SAM" id="MobiDB-lite"/>
    </source>
</evidence>
<name>A0AAJ6YHG3_9HYME</name>
<dbReference type="RefSeq" id="XP_011498138.1">
    <property type="nucleotide sequence ID" value="XM_011499836.1"/>
</dbReference>
<dbReference type="AlphaFoldDB" id="A0AAJ6YHG3"/>
<dbReference type="GeneID" id="105362396"/>
<sequence>MVTIEIEIELAGITLPETRPFPMVPEVSLIWDKPSQSTKINDNLPNTMPELRIYSEHDTNSKGSESYAAWKEKQFPQQTSKISSSNLNKPYTSHNKSLQDNYRQAIKSERRDNRRDEKRDEKRDERQDEEKDEQRNERRNERRDVQWEDTDIYDDRRYYDHVYNEDCHIPHKSKIHRSSSHSNVDHYLHRSIPMEYECKSKHSRSLQPIHCSPEHSHNCSGCCSLNQSKSSRDTETVKNLLQVITSQNEQIKNLQKQLERVLKLYEQNIKDHYQCPCHSGGIVYQNTQLYDQSQTTNLPIPHNNLVKDNEKNLSDKTQHEKTKQTILEQKVSIGVMTSFELKVQNNPSLGIDNDTKQKNNHEKVVSSLETSNMIKNLVNDTGEMIRKKQNIFTPTPLENISEGSESHISSFRQSHLYSDSIRPIISQDSSEAKNANYYKYNVIKETDNVKKKGESKRYTVATNDKNIRYTSNLDYDVNEPIFKDTFDDNEEETYEYNLPYEDLPSLAEKKKKTDDFNVEPILNDIIKTKNIKFDQFADECLSLSSSELDLEEPNPPSPEPSIHVDLQEYSSENGSLPPQRSAKVGWTLYNNVVDQVNQILQNSPLNNNSEQEASDGMRNMEKKEIDNNVIMDTVKAATLEQLTKLGISFSDNVEQREPHSNKKVAFDTSYYSRQIPDTHVVTTSASIETNTSLHMKALAMKYLNDEQLGDIAFQKPRLPNLKQGHNNIQNTNMSFATMHYLQRYHLLPGTNSNHIQETRLDEHHGQGPVINERLVMKAPERREASPHRYLPLTGSSKISYPSKILDISTLKQQPKLL</sequence>
<organism evidence="3 4">
    <name type="scientific">Ceratosolen solmsi marchali</name>
    <dbReference type="NCBI Taxonomy" id="326594"/>
    <lineage>
        <taxon>Eukaryota</taxon>
        <taxon>Metazoa</taxon>
        <taxon>Ecdysozoa</taxon>
        <taxon>Arthropoda</taxon>
        <taxon>Hexapoda</taxon>
        <taxon>Insecta</taxon>
        <taxon>Pterygota</taxon>
        <taxon>Neoptera</taxon>
        <taxon>Endopterygota</taxon>
        <taxon>Hymenoptera</taxon>
        <taxon>Apocrita</taxon>
        <taxon>Proctotrupomorpha</taxon>
        <taxon>Chalcidoidea</taxon>
        <taxon>Agaonidae</taxon>
        <taxon>Agaoninae</taxon>
        <taxon>Ceratosolen</taxon>
    </lineage>
</organism>
<feature type="compositionally biased region" description="Basic and acidic residues" evidence="2">
    <location>
        <begin position="106"/>
        <end position="142"/>
    </location>
</feature>
<gene>
    <name evidence="4" type="primary">LOC105362396</name>
</gene>
<feature type="coiled-coil region" evidence="1">
    <location>
        <begin position="237"/>
        <end position="271"/>
    </location>
</feature>
<evidence type="ECO:0000313" key="3">
    <source>
        <dbReference type="Proteomes" id="UP000695007"/>
    </source>
</evidence>
<feature type="compositionally biased region" description="Polar residues" evidence="2">
    <location>
        <begin position="75"/>
        <end position="102"/>
    </location>
</feature>
<reference evidence="4" key="1">
    <citation type="submission" date="2025-08" db="UniProtKB">
        <authorList>
            <consortium name="RefSeq"/>
        </authorList>
    </citation>
    <scope>IDENTIFICATION</scope>
</reference>
<proteinExistence type="predicted"/>
<dbReference type="KEGG" id="csol:105362396"/>
<keyword evidence="3" id="KW-1185">Reference proteome</keyword>
<protein>
    <submittedName>
        <fullName evidence="4">Uncharacterized protein LOC105362396</fullName>
    </submittedName>
</protein>
<dbReference type="Proteomes" id="UP000695007">
    <property type="component" value="Unplaced"/>
</dbReference>
<accession>A0AAJ6YHG3</accession>
<evidence type="ECO:0000256" key="1">
    <source>
        <dbReference type="SAM" id="Coils"/>
    </source>
</evidence>
<feature type="region of interest" description="Disordered" evidence="2">
    <location>
        <begin position="72"/>
        <end position="142"/>
    </location>
</feature>
<keyword evidence="1" id="KW-0175">Coiled coil</keyword>